<evidence type="ECO:0000313" key="4">
    <source>
        <dbReference type="EMBL" id="GCE76627.1"/>
    </source>
</evidence>
<comment type="caution">
    <text evidence="4">The sequence shown here is derived from an EMBL/GenBank/DDBJ whole genome shotgun (WGS) entry which is preliminary data.</text>
</comment>
<keyword evidence="1" id="KW-0812">Transmembrane</keyword>
<dbReference type="EMBL" id="BIMR01000114">
    <property type="protein sequence ID" value="GCE76627.1"/>
    <property type="molecule type" value="Genomic_DNA"/>
</dbReference>
<keyword evidence="2" id="KW-0732">Signal</keyword>
<accession>A0A402DR82</accession>
<gene>
    <name evidence="4" type="ORF">CBZ_16830</name>
</gene>
<dbReference type="Gene3D" id="3.10.310.50">
    <property type="match status" value="1"/>
</dbReference>
<dbReference type="RefSeq" id="WP_246013188.1">
    <property type="nucleotide sequence ID" value="NZ_BIMR01000114.1"/>
</dbReference>
<evidence type="ECO:0000256" key="1">
    <source>
        <dbReference type="SAM" id="Phobius"/>
    </source>
</evidence>
<dbReference type="AlphaFoldDB" id="A0A402DR82"/>
<feature type="transmembrane region" description="Helical" evidence="1">
    <location>
        <begin position="167"/>
        <end position="188"/>
    </location>
</feature>
<name>A0A402DR82_9CELL</name>
<feature type="domain" description="TPM" evidence="3">
    <location>
        <begin position="41"/>
        <end position="155"/>
    </location>
</feature>
<keyword evidence="5" id="KW-1185">Reference proteome</keyword>
<sequence length="664" mass="68450">MRSRTRASLLVPLLAVAGLVAAPASALVLPAAEPVTISSDITDEVGALAGSEAEVQSALDELAAETPYQLYVVYVADFAGQNPVDWAQATAAQSGLGGSDLVLAVATEAERYALVPQQVEGLSSGEVEAAANAAEDRLSAGDWAGAAVATADSLRASATGSGGGGGFVWALLIGLVVIGGLFALPAFLARRRRDKQLGPPPQPQAAGPVDELAALTTAELDKRSSSALVRIDDALRSSEEELGFAQAQFGPDATREFETVLTGAKQQVTEAFRLRQTLDDDIPDTEPQVRETATRILRTVAQVAAALDAQKSSFDELRDVESRAGDALDAHEREAAALHAHVDTARATLQTLATRYPPTALASVTHNPDQARMLLDEITSTLAQGRTALEQGDRATAVRYARAGEEALGQVRVLLDAVDHAGTDLASAGPRLDAAIASITSDIADADRLGPGRPDVAPRVQDAHAAVAVARAARTGEGDPLAALRGITAAEAAIDSALAPLREARERADRARQLLDETLGRLRSSLRATSDFVATRRGAVGPEARTRLAEAERLFRQASDLATTEPEQALELAHRAEQLVADAQHLAQADVEQADAYRYQGTGRGRGGMGDAVNGVGGMVLGGILLDSILRGGGGWGGGGGFGGGDGGGFDGGGFGDGGFGGGF</sequence>
<feature type="chain" id="PRO_5019319917" evidence="2">
    <location>
        <begin position="27"/>
        <end position="664"/>
    </location>
</feature>
<feature type="signal peptide" evidence="2">
    <location>
        <begin position="1"/>
        <end position="26"/>
    </location>
</feature>
<protein>
    <submittedName>
        <fullName evidence="4">Membrane protein</fullName>
    </submittedName>
</protein>
<evidence type="ECO:0000259" key="3">
    <source>
        <dbReference type="Pfam" id="PF04536"/>
    </source>
</evidence>
<evidence type="ECO:0000313" key="5">
    <source>
        <dbReference type="Proteomes" id="UP000289954"/>
    </source>
</evidence>
<dbReference type="Proteomes" id="UP000289954">
    <property type="component" value="Unassembled WGS sequence"/>
</dbReference>
<keyword evidence="1" id="KW-1133">Transmembrane helix</keyword>
<keyword evidence="1" id="KW-0472">Membrane</keyword>
<dbReference type="Pfam" id="PF04536">
    <property type="entry name" value="TPM_phosphatase"/>
    <property type="match status" value="1"/>
</dbReference>
<evidence type="ECO:0000256" key="2">
    <source>
        <dbReference type="SAM" id="SignalP"/>
    </source>
</evidence>
<organism evidence="4 5">
    <name type="scientific">Cellulomonas biazotea</name>
    <dbReference type="NCBI Taxonomy" id="1709"/>
    <lineage>
        <taxon>Bacteria</taxon>
        <taxon>Bacillati</taxon>
        <taxon>Actinomycetota</taxon>
        <taxon>Actinomycetes</taxon>
        <taxon>Micrococcales</taxon>
        <taxon>Cellulomonadaceae</taxon>
        <taxon>Cellulomonas</taxon>
    </lineage>
</organism>
<reference evidence="4 5" key="1">
    <citation type="submission" date="2019-01" db="EMBL/GenBank/DDBJ databases">
        <title>Draft genome sequence of Cellulomonas takizawaensis strain TKZ-21.</title>
        <authorList>
            <person name="Yamamura H."/>
            <person name="Hayashi T."/>
            <person name="Hamada M."/>
            <person name="Serisawa Y."/>
            <person name="Matsuyama K."/>
            <person name="Nakagawa Y."/>
            <person name="Otoguro M."/>
            <person name="Yanagida F."/>
            <person name="Hayakawa M."/>
        </authorList>
    </citation>
    <scope>NUCLEOTIDE SEQUENCE [LARGE SCALE GENOMIC DNA]</scope>
    <source>
        <strain evidence="4 5">NBRC12680</strain>
    </source>
</reference>
<dbReference type="InterPro" id="IPR007621">
    <property type="entry name" value="TPM_dom"/>
</dbReference>
<proteinExistence type="predicted"/>